<sequence length="80" mass="8671">MGQALRRLFDSFFSTREMRVVMLGLDAAASSAPRFSSGRGASQPPPERRTAAQPTRPPSPIRSVPCMLSTCCCLFALLVL</sequence>
<organism evidence="2">
    <name type="scientific">Zea mays</name>
    <name type="common">Maize</name>
    <dbReference type="NCBI Taxonomy" id="4577"/>
    <lineage>
        <taxon>Eukaryota</taxon>
        <taxon>Viridiplantae</taxon>
        <taxon>Streptophyta</taxon>
        <taxon>Embryophyta</taxon>
        <taxon>Tracheophyta</taxon>
        <taxon>Spermatophyta</taxon>
        <taxon>Magnoliopsida</taxon>
        <taxon>Liliopsida</taxon>
        <taxon>Poales</taxon>
        <taxon>Poaceae</taxon>
        <taxon>PACMAD clade</taxon>
        <taxon>Panicoideae</taxon>
        <taxon>Andropogonodae</taxon>
        <taxon>Andropogoneae</taxon>
        <taxon>Tripsacinae</taxon>
        <taxon>Zea</taxon>
    </lineage>
</organism>
<dbReference type="EMBL" id="EU972733">
    <property type="protein sequence ID" value="ACG44851.1"/>
    <property type="molecule type" value="mRNA"/>
</dbReference>
<evidence type="ECO:0000256" key="1">
    <source>
        <dbReference type="SAM" id="MobiDB-lite"/>
    </source>
</evidence>
<accession>B6U668</accession>
<name>B6U668_MAIZE</name>
<feature type="region of interest" description="Disordered" evidence="1">
    <location>
        <begin position="30"/>
        <end position="62"/>
    </location>
</feature>
<protein>
    <submittedName>
        <fullName evidence="2">Uncharacterized protein</fullName>
    </submittedName>
</protein>
<dbReference type="AlphaFoldDB" id="B6U668"/>
<proteinExistence type="evidence at transcript level"/>
<reference evidence="2" key="1">
    <citation type="journal article" date="2009" name="Plant Mol. Biol.">
        <title>Insights into corn genes derived from large-scale cDNA sequencing.</title>
        <authorList>
            <person name="Alexandrov N.N."/>
            <person name="Brover V.V."/>
            <person name="Freidin S."/>
            <person name="Troukhan M.E."/>
            <person name="Tatarinova T.V."/>
            <person name="Zhang H."/>
            <person name="Swaller T.J."/>
            <person name="Lu Y.P."/>
            <person name="Bouck J."/>
            <person name="Flavell R.B."/>
            <person name="Feldmann K.A."/>
        </authorList>
    </citation>
    <scope>NUCLEOTIDE SEQUENCE</scope>
</reference>
<evidence type="ECO:0000313" key="2">
    <source>
        <dbReference type="EMBL" id="ACG44851.1"/>
    </source>
</evidence>